<name>A0A238FAB0_9BASI</name>
<dbReference type="EMBL" id="FMSP01000004">
    <property type="protein sequence ID" value="SCV68943.1"/>
    <property type="molecule type" value="Genomic_DNA"/>
</dbReference>
<proteinExistence type="predicted"/>
<gene>
    <name evidence="1" type="ORF">BQ2448_1963</name>
</gene>
<dbReference type="Proteomes" id="UP000198372">
    <property type="component" value="Unassembled WGS sequence"/>
</dbReference>
<sequence>MLDLTFGKHGGVIPIPERHLEAQLHLNSLFKFVIMPTMSIFLGKEVMDNVSSYLGWGGGRVEEGAAMECRVGRYIVKEHSEWDEGYFEVLNAVPCEPRLVGELKSLYREEIGEEDEKWPALGSNQPLDLRMLDENGQSRRLEGASAVAAKLNPDFRPHEPLDRRFAFLYGPPYFVLSELDKRCSCLPLQHSPPWPLTPPPTSSVIHEGRSYLLIGDLNSSVADPEDGAVPSVPFLGLWTALLLFHLPDFEIERPSEERIEVLGEAGRELEKRDVERLRKVEGHSGLNKILDGSMLGSERLWKAGDSVRSATIFSSSRLSEDEGWVSFFEEEGVKLSLRHRLDSDITCDAEAYQHSRMVAIGVEFECENVRSPGLRLDYISSNRPSPPSFMTD</sequence>
<accession>A0A238FAB0</accession>
<dbReference type="AlphaFoldDB" id="A0A238FAB0"/>
<keyword evidence="2" id="KW-1185">Reference proteome</keyword>
<protein>
    <submittedName>
        <fullName evidence="1">BQ2448_1963 protein</fullName>
    </submittedName>
</protein>
<reference evidence="2" key="1">
    <citation type="submission" date="2016-09" db="EMBL/GenBank/DDBJ databases">
        <authorList>
            <person name="Jeantristanb JTB J.-T."/>
            <person name="Ricardo R."/>
        </authorList>
    </citation>
    <scope>NUCLEOTIDE SEQUENCE [LARGE SCALE GENOMIC DNA]</scope>
</reference>
<organism evidence="1 2">
    <name type="scientific">Microbotryum intermedium</name>
    <dbReference type="NCBI Taxonomy" id="269621"/>
    <lineage>
        <taxon>Eukaryota</taxon>
        <taxon>Fungi</taxon>
        <taxon>Dikarya</taxon>
        <taxon>Basidiomycota</taxon>
        <taxon>Pucciniomycotina</taxon>
        <taxon>Microbotryomycetes</taxon>
        <taxon>Microbotryales</taxon>
        <taxon>Microbotryaceae</taxon>
        <taxon>Microbotryum</taxon>
    </lineage>
</organism>
<evidence type="ECO:0000313" key="1">
    <source>
        <dbReference type="EMBL" id="SCV68943.1"/>
    </source>
</evidence>
<evidence type="ECO:0000313" key="2">
    <source>
        <dbReference type="Proteomes" id="UP000198372"/>
    </source>
</evidence>